<dbReference type="GO" id="GO:0003886">
    <property type="term" value="F:DNA (cytosine-5-)-methyltransferase activity"/>
    <property type="evidence" value="ECO:0007669"/>
    <property type="project" value="UniProtKB-EC"/>
</dbReference>
<protein>
    <submittedName>
        <fullName evidence="5">DNA-cytosine methyltransferase</fullName>
        <ecNumber evidence="5">2.1.1.37</ecNumber>
    </submittedName>
</protein>
<geneLocation type="plasmid" evidence="5">
    <name>p17-15-vir-like</name>
</geneLocation>
<keyword evidence="5" id="KW-0614">Plasmid</keyword>
<keyword evidence="3" id="KW-0680">Restriction system</keyword>
<dbReference type="AlphaFoldDB" id="A0A8B0SVW1"/>
<dbReference type="SUPFAM" id="SSF53335">
    <property type="entry name" value="S-adenosyl-L-methionine-dependent methyltransferases"/>
    <property type="match status" value="1"/>
</dbReference>
<evidence type="ECO:0000313" key="5">
    <source>
        <dbReference type="EMBL" id="QTX13867.1"/>
    </source>
</evidence>
<comment type="catalytic activity">
    <reaction evidence="4">
        <text>a 2'-deoxycytidine in DNA + S-adenosyl-L-methionine = a 5-methyl-2'-deoxycytidine in DNA + S-adenosyl-L-homocysteine + H(+)</text>
        <dbReference type="Rhea" id="RHEA:13681"/>
        <dbReference type="Rhea" id="RHEA-COMP:11369"/>
        <dbReference type="Rhea" id="RHEA-COMP:11370"/>
        <dbReference type="ChEBI" id="CHEBI:15378"/>
        <dbReference type="ChEBI" id="CHEBI:57856"/>
        <dbReference type="ChEBI" id="CHEBI:59789"/>
        <dbReference type="ChEBI" id="CHEBI:85452"/>
        <dbReference type="ChEBI" id="CHEBI:85454"/>
        <dbReference type="EC" id="2.1.1.37"/>
    </reaction>
</comment>
<dbReference type="Gene3D" id="3.90.120.30">
    <property type="match status" value="1"/>
</dbReference>
<organism evidence="5">
    <name type="scientific">Klebsiella pneumoniae</name>
    <dbReference type="NCBI Taxonomy" id="573"/>
    <lineage>
        <taxon>Bacteria</taxon>
        <taxon>Pseudomonadati</taxon>
        <taxon>Pseudomonadota</taxon>
        <taxon>Gammaproteobacteria</taxon>
        <taxon>Enterobacterales</taxon>
        <taxon>Enterobacteriaceae</taxon>
        <taxon>Klebsiella/Raoultella group</taxon>
        <taxon>Klebsiella</taxon>
        <taxon>Klebsiella pneumoniae complex</taxon>
    </lineage>
</organism>
<sequence>MAFGFGSVKPDDDKAISRTISARYHKDGSESLVDRGWDSELGEKNFNDPDNMARRPRRLTPRECARLMGFEQPGKVTFSNPRIRYSSLPPVRKFRHRAGL</sequence>
<dbReference type="Pfam" id="PF00145">
    <property type="entry name" value="DNA_methylase"/>
    <property type="match status" value="1"/>
</dbReference>
<evidence type="ECO:0000256" key="3">
    <source>
        <dbReference type="ARBA" id="ARBA00022747"/>
    </source>
</evidence>
<evidence type="ECO:0000256" key="1">
    <source>
        <dbReference type="ARBA" id="ARBA00022603"/>
    </source>
</evidence>
<keyword evidence="2 5" id="KW-0808">Transferase</keyword>
<dbReference type="EMBL" id="MN956836">
    <property type="protein sequence ID" value="QTX13867.1"/>
    <property type="molecule type" value="Genomic_DNA"/>
</dbReference>
<reference evidence="5" key="1">
    <citation type="submission" date="2020-01" db="EMBL/GenBank/DDBJ databases">
        <authorList>
            <person name="Qin S."/>
        </authorList>
    </citation>
    <scope>NUCLEOTIDE SEQUENCE</scope>
    <source>
        <strain evidence="5">CVir17-16-YZ6g</strain>
        <plasmid evidence="5">p17-15-vir-like</plasmid>
    </source>
</reference>
<accession>A0A8B0SVW1</accession>
<keyword evidence="1 5" id="KW-0489">Methyltransferase</keyword>
<name>A0A8B0SVW1_KLEPN</name>
<dbReference type="EC" id="2.1.1.37" evidence="5"/>
<dbReference type="GO" id="GO:0032259">
    <property type="term" value="P:methylation"/>
    <property type="evidence" value="ECO:0007669"/>
    <property type="project" value="UniProtKB-KW"/>
</dbReference>
<dbReference type="GO" id="GO:0009307">
    <property type="term" value="P:DNA restriction-modification system"/>
    <property type="evidence" value="ECO:0007669"/>
    <property type="project" value="UniProtKB-KW"/>
</dbReference>
<evidence type="ECO:0000256" key="4">
    <source>
        <dbReference type="ARBA" id="ARBA00047422"/>
    </source>
</evidence>
<dbReference type="InterPro" id="IPR029063">
    <property type="entry name" value="SAM-dependent_MTases_sf"/>
</dbReference>
<dbReference type="InterPro" id="IPR001525">
    <property type="entry name" value="C5_MeTfrase"/>
</dbReference>
<evidence type="ECO:0000256" key="2">
    <source>
        <dbReference type="ARBA" id="ARBA00022679"/>
    </source>
</evidence>
<proteinExistence type="predicted"/>